<dbReference type="InterPro" id="IPR000214">
    <property type="entry name" value="Znf_DNA_glyclase/AP_lyase"/>
</dbReference>
<keyword evidence="13 15" id="KW-0326">Glycosidase</keyword>
<evidence type="ECO:0000256" key="2">
    <source>
        <dbReference type="ARBA" id="ARBA00009409"/>
    </source>
</evidence>
<dbReference type="SUPFAM" id="SSF46946">
    <property type="entry name" value="S13-like H2TH domain"/>
    <property type="match status" value="1"/>
</dbReference>
<keyword evidence="9 15" id="KW-0238">DNA-binding</keyword>
<evidence type="ECO:0000256" key="15">
    <source>
        <dbReference type="HAMAP-Rule" id="MF_00103"/>
    </source>
</evidence>
<dbReference type="NCBIfam" id="TIGR00577">
    <property type="entry name" value="fpg"/>
    <property type="match status" value="1"/>
</dbReference>
<dbReference type="Gene3D" id="1.10.8.50">
    <property type="match status" value="1"/>
</dbReference>
<evidence type="ECO:0000256" key="8">
    <source>
        <dbReference type="ARBA" id="ARBA00022833"/>
    </source>
</evidence>
<protein>
    <recommendedName>
        <fullName evidence="15">Formamidopyrimidine-DNA glycosylase</fullName>
        <shortName evidence="15">Fapy-DNA glycosylase</shortName>
        <ecNumber evidence="15">3.2.2.23</ecNumber>
    </recommendedName>
    <alternativeName>
        <fullName evidence="15">DNA-(apurinic or apyrimidinic site) lyase MutM</fullName>
        <shortName evidence="15">AP lyase MutM</shortName>
        <ecNumber evidence="15">4.2.99.18</ecNumber>
    </alternativeName>
</protein>
<keyword evidence="6 15" id="KW-0863">Zinc-finger</keyword>
<feature type="domain" description="FPG-type" evidence="16">
    <location>
        <begin position="259"/>
        <end position="293"/>
    </location>
</feature>
<evidence type="ECO:0000256" key="12">
    <source>
        <dbReference type="ARBA" id="ARBA00023268"/>
    </source>
</evidence>
<evidence type="ECO:0000256" key="10">
    <source>
        <dbReference type="ARBA" id="ARBA00023204"/>
    </source>
</evidence>
<dbReference type="InterPro" id="IPR010663">
    <property type="entry name" value="Znf_FPG/IleRS"/>
</dbReference>
<dbReference type="Proteomes" id="UP000186104">
    <property type="component" value="Chromosome"/>
</dbReference>
<dbReference type="AlphaFoldDB" id="A0A173LK24"/>
<dbReference type="SUPFAM" id="SSF81624">
    <property type="entry name" value="N-terminal domain of MutM-like DNA repair proteins"/>
    <property type="match status" value="1"/>
</dbReference>
<name>A0A173LK24_9ACTN</name>
<keyword evidence="4 15" id="KW-0479">Metal-binding</keyword>
<feature type="binding site" evidence="15">
    <location>
        <position position="101"/>
    </location>
    <ligand>
        <name>DNA</name>
        <dbReference type="ChEBI" id="CHEBI:16991"/>
    </ligand>
</feature>
<dbReference type="InterPro" id="IPR012319">
    <property type="entry name" value="FPG_cat"/>
</dbReference>
<dbReference type="GO" id="GO:0003690">
    <property type="term" value="F:double-stranded DNA binding"/>
    <property type="evidence" value="ECO:0007669"/>
    <property type="project" value="UniProtKB-ARBA"/>
</dbReference>
<dbReference type="InterPro" id="IPR015887">
    <property type="entry name" value="DNA_glyclase_Znf_dom_DNA_BS"/>
</dbReference>
<feature type="active site" description="Proton donor; for delta-elimination activity" evidence="15">
    <location>
        <position position="283"/>
    </location>
</feature>
<sequence length="295" mass="32448">MPELPEVEVVRRGLADHVVGHTIDFAAFTGRRVAREHPGGAEGLADELAGARIHSAERRGKYLWLTLGDAESAPGDRALVVHLRMSGQLLIAAPELPAARHTHARLTLSDGQELRFVDQRTFGYMTTEMLIRDPHSAPAGPARVVPASIAHIAPDPFEPTFDIRAIAKRMRSRDVEIKRQLLEQTLVAGIGNIYADEALWTARVHGRRLGSRLTLTRLVELLEAAREVMGRALEAGGTSFDALYVNVNGRSGSAGLFRAVYGLAGRPCRRCGTPIVREKFMNRSSHFCPVCQRKR</sequence>
<dbReference type="GO" id="GO:0034039">
    <property type="term" value="F:8-oxo-7,8-dihydroguanine DNA N-glycosylase activity"/>
    <property type="evidence" value="ECO:0007669"/>
    <property type="project" value="TreeGrafter"/>
</dbReference>
<dbReference type="Pfam" id="PF06831">
    <property type="entry name" value="H2TH"/>
    <property type="match status" value="1"/>
</dbReference>
<evidence type="ECO:0000256" key="5">
    <source>
        <dbReference type="ARBA" id="ARBA00022763"/>
    </source>
</evidence>
<accession>A0A173LK24</accession>
<evidence type="ECO:0000256" key="4">
    <source>
        <dbReference type="ARBA" id="ARBA00022723"/>
    </source>
</evidence>
<feature type="active site" description="Proton donor" evidence="15">
    <location>
        <position position="3"/>
    </location>
</feature>
<dbReference type="InterPro" id="IPR015886">
    <property type="entry name" value="H2TH_FPG"/>
</dbReference>
<feature type="domain" description="Formamidopyrimidine-DNA glycosylase catalytic" evidence="17">
    <location>
        <begin position="2"/>
        <end position="123"/>
    </location>
</feature>
<dbReference type="InterPro" id="IPR020629">
    <property type="entry name" value="FPG_Glyclase"/>
</dbReference>
<evidence type="ECO:0000259" key="16">
    <source>
        <dbReference type="PROSITE" id="PS51066"/>
    </source>
</evidence>
<dbReference type="SUPFAM" id="SSF57716">
    <property type="entry name" value="Glucocorticoid receptor-like (DNA-binding domain)"/>
    <property type="match status" value="1"/>
</dbReference>
<dbReference type="PROSITE" id="PS51066">
    <property type="entry name" value="ZF_FPG_2"/>
    <property type="match status" value="1"/>
</dbReference>
<dbReference type="SMART" id="SM00898">
    <property type="entry name" value="Fapy_DNA_glyco"/>
    <property type="match status" value="1"/>
</dbReference>
<proteinExistence type="inferred from homology"/>
<comment type="catalytic activity">
    <reaction evidence="1 15">
        <text>Hydrolysis of DNA containing ring-opened 7-methylguanine residues, releasing 2,6-diamino-4-hydroxy-5-(N-methyl)formamidopyrimidine.</text>
        <dbReference type="EC" id="3.2.2.23"/>
    </reaction>
</comment>
<evidence type="ECO:0000256" key="14">
    <source>
        <dbReference type="ARBA" id="ARBA00044632"/>
    </source>
</evidence>
<evidence type="ECO:0000256" key="3">
    <source>
        <dbReference type="ARBA" id="ARBA00011245"/>
    </source>
</evidence>
<dbReference type="CDD" id="cd08966">
    <property type="entry name" value="EcFpg-like_N"/>
    <property type="match status" value="1"/>
</dbReference>
<feature type="binding site" evidence="15">
    <location>
        <position position="120"/>
    </location>
    <ligand>
        <name>DNA</name>
        <dbReference type="ChEBI" id="CHEBI:16991"/>
    </ligand>
</feature>
<dbReference type="RefSeq" id="WP_067477018.1">
    <property type="nucleotide sequence ID" value="NZ_CP015961.1"/>
</dbReference>
<dbReference type="SMART" id="SM01232">
    <property type="entry name" value="H2TH"/>
    <property type="match status" value="1"/>
</dbReference>
<feature type="active site" description="Proton donor; for beta-elimination activity" evidence="15">
    <location>
        <position position="61"/>
    </location>
</feature>
<comment type="cofactor">
    <cofactor evidence="15">
        <name>Zn(2+)</name>
        <dbReference type="ChEBI" id="CHEBI:29105"/>
    </cofactor>
    <text evidence="15">Binds 1 zinc ion per subunit.</text>
</comment>
<dbReference type="OrthoDB" id="9800855at2"/>
<evidence type="ECO:0000313" key="18">
    <source>
        <dbReference type="EMBL" id="ANI92676.1"/>
    </source>
</evidence>
<dbReference type="Gene3D" id="3.20.190.10">
    <property type="entry name" value="MutM-like, N-terminal"/>
    <property type="match status" value="1"/>
</dbReference>
<feature type="active site" description="Schiff-base intermediate with DNA" evidence="15">
    <location>
        <position position="2"/>
    </location>
</feature>
<gene>
    <name evidence="15" type="primary">mutM</name>
    <name evidence="15" type="synonym">fpg</name>
    <name evidence="18" type="ORF">BJL86_1905</name>
</gene>
<evidence type="ECO:0000256" key="6">
    <source>
        <dbReference type="ARBA" id="ARBA00022771"/>
    </source>
</evidence>
<dbReference type="FunFam" id="1.10.8.50:FF:000003">
    <property type="entry name" value="Formamidopyrimidine-DNA glycosylase"/>
    <property type="match status" value="1"/>
</dbReference>
<dbReference type="GO" id="GO:0006284">
    <property type="term" value="P:base-excision repair"/>
    <property type="evidence" value="ECO:0007669"/>
    <property type="project" value="InterPro"/>
</dbReference>
<reference evidence="18 19" key="1">
    <citation type="submission" date="2016-06" db="EMBL/GenBank/DDBJ databases">
        <title>Complete genome sequence of a saline-alkali tolerant type strain Dietzia timorensis ID05-A0528T.</title>
        <authorList>
            <person name="Wu X."/>
        </authorList>
    </citation>
    <scope>NUCLEOTIDE SEQUENCE [LARGE SCALE GENOMIC DNA]</scope>
    <source>
        <strain evidence="18 19">ID05-A0528</strain>
    </source>
</reference>
<dbReference type="InterPro" id="IPR010979">
    <property type="entry name" value="Ribosomal_uS13-like_H2TH"/>
</dbReference>
<dbReference type="GO" id="GO:0008270">
    <property type="term" value="F:zinc ion binding"/>
    <property type="evidence" value="ECO:0007669"/>
    <property type="project" value="UniProtKB-UniRule"/>
</dbReference>
<keyword evidence="7 15" id="KW-0378">Hydrolase</keyword>
<dbReference type="PROSITE" id="PS01242">
    <property type="entry name" value="ZF_FPG_1"/>
    <property type="match status" value="1"/>
</dbReference>
<dbReference type="PANTHER" id="PTHR22993">
    <property type="entry name" value="FORMAMIDOPYRIMIDINE-DNA GLYCOSYLASE"/>
    <property type="match status" value="1"/>
</dbReference>
<comment type="function">
    <text evidence="15">Involved in base excision repair of DNA damaged by oxidation or by mutagenic agents. Acts as DNA glycosylase that recognizes and removes damaged bases. Has a preference for oxidized purines, such as 7,8-dihydro-8-oxoguanine (8-oxoG). Has AP (apurinic/apyrimidinic) lyase activity and introduces nicks in the DNA strand. Cleaves the DNA backbone by beta-delta elimination to generate a single-strand break at the site of the removed base with both 3'- and 5'-phosphates.</text>
</comment>
<dbReference type="Pfam" id="PF06827">
    <property type="entry name" value="zf-FPG_IleRS"/>
    <property type="match status" value="1"/>
</dbReference>
<dbReference type="GO" id="GO:0003684">
    <property type="term" value="F:damaged DNA binding"/>
    <property type="evidence" value="ECO:0007669"/>
    <property type="project" value="InterPro"/>
</dbReference>
<evidence type="ECO:0000256" key="11">
    <source>
        <dbReference type="ARBA" id="ARBA00023239"/>
    </source>
</evidence>
<dbReference type="PROSITE" id="PS51068">
    <property type="entry name" value="FPG_CAT"/>
    <property type="match status" value="1"/>
</dbReference>
<keyword evidence="5 15" id="KW-0227">DNA damage</keyword>
<dbReference type="EMBL" id="CP015961">
    <property type="protein sequence ID" value="ANI92676.1"/>
    <property type="molecule type" value="Genomic_DNA"/>
</dbReference>
<organism evidence="18 19">
    <name type="scientific">Dietzia timorensis</name>
    <dbReference type="NCBI Taxonomy" id="499555"/>
    <lineage>
        <taxon>Bacteria</taxon>
        <taxon>Bacillati</taxon>
        <taxon>Actinomycetota</taxon>
        <taxon>Actinomycetes</taxon>
        <taxon>Mycobacteriales</taxon>
        <taxon>Dietziaceae</taxon>
        <taxon>Dietzia</taxon>
    </lineage>
</organism>
<evidence type="ECO:0000256" key="13">
    <source>
        <dbReference type="ARBA" id="ARBA00023295"/>
    </source>
</evidence>
<dbReference type="STRING" id="499555.BJL86_1905"/>
<comment type="catalytic activity">
    <reaction evidence="14 15">
        <text>2'-deoxyribonucleotide-(2'-deoxyribose 5'-phosphate)-2'-deoxyribonucleotide-DNA = a 3'-end 2'-deoxyribonucleotide-(2,3-dehydro-2,3-deoxyribose 5'-phosphate)-DNA + a 5'-end 5'-phospho-2'-deoxyribonucleoside-DNA + H(+)</text>
        <dbReference type="Rhea" id="RHEA:66592"/>
        <dbReference type="Rhea" id="RHEA-COMP:13180"/>
        <dbReference type="Rhea" id="RHEA-COMP:16897"/>
        <dbReference type="Rhea" id="RHEA-COMP:17067"/>
        <dbReference type="ChEBI" id="CHEBI:15378"/>
        <dbReference type="ChEBI" id="CHEBI:136412"/>
        <dbReference type="ChEBI" id="CHEBI:157695"/>
        <dbReference type="ChEBI" id="CHEBI:167181"/>
        <dbReference type="EC" id="4.2.99.18"/>
    </reaction>
</comment>
<dbReference type="EC" id="4.2.99.18" evidence="15"/>
<dbReference type="GO" id="GO:0006979">
    <property type="term" value="P:response to oxidative stress"/>
    <property type="evidence" value="ECO:0007669"/>
    <property type="project" value="UniProtKB-ARBA"/>
</dbReference>
<dbReference type="EC" id="3.2.2.23" evidence="15"/>
<comment type="subunit">
    <text evidence="3 15">Monomer.</text>
</comment>
<evidence type="ECO:0000256" key="1">
    <source>
        <dbReference type="ARBA" id="ARBA00001668"/>
    </source>
</evidence>
<dbReference type="PANTHER" id="PTHR22993:SF9">
    <property type="entry name" value="FORMAMIDOPYRIMIDINE-DNA GLYCOSYLASE"/>
    <property type="match status" value="1"/>
</dbReference>
<keyword evidence="8 15" id="KW-0862">Zinc</keyword>
<evidence type="ECO:0000259" key="17">
    <source>
        <dbReference type="PROSITE" id="PS51068"/>
    </source>
</evidence>
<keyword evidence="19" id="KW-1185">Reference proteome</keyword>
<dbReference type="KEGG" id="dtm:BJL86_1905"/>
<dbReference type="Pfam" id="PF01149">
    <property type="entry name" value="Fapy_DNA_glyco"/>
    <property type="match status" value="1"/>
</dbReference>
<keyword evidence="11 15" id="KW-0456">Lyase</keyword>
<keyword evidence="10 15" id="KW-0234">DNA repair</keyword>
<feature type="binding site" evidence="15">
    <location>
        <position position="173"/>
    </location>
    <ligand>
        <name>DNA</name>
        <dbReference type="ChEBI" id="CHEBI:16991"/>
    </ligand>
</feature>
<dbReference type="GO" id="GO:0140078">
    <property type="term" value="F:class I DNA-(apurinic or apyrimidinic site) endonuclease activity"/>
    <property type="evidence" value="ECO:0007669"/>
    <property type="project" value="UniProtKB-EC"/>
</dbReference>
<comment type="similarity">
    <text evidence="2 15">Belongs to the FPG family.</text>
</comment>
<dbReference type="HAMAP" id="MF_00103">
    <property type="entry name" value="Fapy_DNA_glycosyl"/>
    <property type="match status" value="1"/>
</dbReference>
<dbReference type="NCBIfam" id="NF002211">
    <property type="entry name" value="PRK01103.1"/>
    <property type="match status" value="1"/>
</dbReference>
<dbReference type="InterPro" id="IPR035937">
    <property type="entry name" value="FPG_N"/>
</dbReference>
<evidence type="ECO:0000256" key="9">
    <source>
        <dbReference type="ARBA" id="ARBA00023125"/>
    </source>
</evidence>
<keyword evidence="12 15" id="KW-0511">Multifunctional enzyme</keyword>
<evidence type="ECO:0000313" key="19">
    <source>
        <dbReference type="Proteomes" id="UP000186104"/>
    </source>
</evidence>
<evidence type="ECO:0000256" key="7">
    <source>
        <dbReference type="ARBA" id="ARBA00022801"/>
    </source>
</evidence>